<dbReference type="GO" id="GO:0035513">
    <property type="term" value="P:oxidative RNA demethylation"/>
    <property type="evidence" value="ECO:0007669"/>
    <property type="project" value="TreeGrafter"/>
</dbReference>
<evidence type="ECO:0000256" key="1">
    <source>
        <dbReference type="ARBA" id="ARBA00007879"/>
    </source>
</evidence>
<dbReference type="EMBL" id="RJKX01000011">
    <property type="protein sequence ID" value="ROQ01026.1"/>
    <property type="molecule type" value="Genomic_DNA"/>
</dbReference>
<evidence type="ECO:0000256" key="11">
    <source>
        <dbReference type="ARBA" id="ARBA00072243"/>
    </source>
</evidence>
<proteinExistence type="inferred from homology"/>
<keyword evidence="7" id="KW-0234">DNA repair</keyword>
<comment type="function">
    <text evidence="9">Dioxygenase that repairs alkylated DNA and RNA containing 3-methylcytosine or 1-methyladenine by oxidative demethylation. Has highest activity towards 3-methylcytosine. Has lower activity towards alkylated DNA containing ethenoadenine, and no detectable activity towards 1-methylguanine or 3-methylthymine. Accepts double-stranded and single-stranded substrates. Requires molecular oxygen, alpha-ketoglutarate and iron. Provides extensive resistance to alkylating agents such as MMS and DMS (SN2 agents), but not to MMNG and MNU (SN1 agents).</text>
</comment>
<keyword evidence="4 16" id="KW-0223">Dioxygenase</keyword>
<evidence type="ECO:0000256" key="13">
    <source>
        <dbReference type="ARBA" id="ARBA00082512"/>
    </source>
</evidence>
<dbReference type="AlphaFoldDB" id="A0A3N1MIR4"/>
<dbReference type="PANTHER" id="PTHR16557">
    <property type="entry name" value="ALKYLATED DNA REPAIR PROTEIN ALKB-RELATED"/>
    <property type="match status" value="1"/>
</dbReference>
<dbReference type="Proteomes" id="UP000278222">
    <property type="component" value="Unassembled WGS sequence"/>
</dbReference>
<evidence type="ECO:0000256" key="8">
    <source>
        <dbReference type="ARBA" id="ARBA00050106"/>
    </source>
</evidence>
<comment type="cofactor">
    <cofactor evidence="14">
        <name>Fe(2+)</name>
        <dbReference type="ChEBI" id="CHEBI:29033"/>
    </cofactor>
    <text evidence="14">Binds 1 Fe(2+) ion per subunit.</text>
</comment>
<dbReference type="EC" id="1.14.11.33" evidence="10"/>
<evidence type="ECO:0000313" key="16">
    <source>
        <dbReference type="EMBL" id="ROQ01026.1"/>
    </source>
</evidence>
<evidence type="ECO:0000256" key="4">
    <source>
        <dbReference type="ARBA" id="ARBA00022964"/>
    </source>
</evidence>
<sequence>MHDLFAEPQEALAAGATVLRGHALPVAEALLAGVEQVAAAAPFRHMVTPGGFTMSVAMTNCGPAGWVSDRRGYRYDAIDPDGGRPWPAMPGAFRALATDAAQAAGYPGFVPDACLVNRYRPGDRLTLHQDRNERDYGHPIVSVSLGLPATFLFGGDRRTDRPRRIPLHHGDVVVWGGPSRLAFHGVAPMKDGTHPATGAIRINLTFRVAR</sequence>
<keyword evidence="5" id="KW-0560">Oxidoreductase</keyword>
<keyword evidence="6 14" id="KW-0408">Iron</keyword>
<evidence type="ECO:0000256" key="3">
    <source>
        <dbReference type="ARBA" id="ARBA00022763"/>
    </source>
</evidence>
<reference evidence="16 17" key="1">
    <citation type="submission" date="2018-11" db="EMBL/GenBank/DDBJ databases">
        <title>Genomic Encyclopedia of Type Strains, Phase IV (KMG-IV): sequencing the most valuable type-strain genomes for metagenomic binning, comparative biology and taxonomic classification.</title>
        <authorList>
            <person name="Goeker M."/>
        </authorList>
    </citation>
    <scope>NUCLEOTIDE SEQUENCE [LARGE SCALE GENOMIC DNA]</scope>
    <source>
        <strain evidence="16 17">DSM 5900</strain>
    </source>
</reference>
<evidence type="ECO:0000256" key="6">
    <source>
        <dbReference type="ARBA" id="ARBA00023004"/>
    </source>
</evidence>
<accession>A0A3N1MIR4</accession>
<dbReference type="GO" id="GO:0035515">
    <property type="term" value="F:oxidative RNA demethylase activity"/>
    <property type="evidence" value="ECO:0007669"/>
    <property type="project" value="TreeGrafter"/>
</dbReference>
<evidence type="ECO:0000313" key="17">
    <source>
        <dbReference type="Proteomes" id="UP000278222"/>
    </source>
</evidence>
<dbReference type="GO" id="GO:0005737">
    <property type="term" value="C:cytoplasm"/>
    <property type="evidence" value="ECO:0007669"/>
    <property type="project" value="TreeGrafter"/>
</dbReference>
<comment type="similarity">
    <text evidence="1">Belongs to the alkB family.</text>
</comment>
<dbReference type="OrthoDB" id="9796932at2"/>
<feature type="binding site" evidence="14">
    <location>
        <position position="130"/>
    </location>
    <ligand>
        <name>Fe cation</name>
        <dbReference type="ChEBI" id="CHEBI:24875"/>
        <note>catalytic</note>
    </ligand>
</feature>
<evidence type="ECO:0000256" key="10">
    <source>
        <dbReference type="ARBA" id="ARBA00066725"/>
    </source>
</evidence>
<dbReference type="FunFam" id="2.60.120.590:FF:000005">
    <property type="entry name" value="Alpha-ketoglutarate-dependent dioxygenase AlkB"/>
    <property type="match status" value="1"/>
</dbReference>
<feature type="binding site" evidence="14">
    <location>
        <position position="128"/>
    </location>
    <ligand>
        <name>Fe cation</name>
        <dbReference type="ChEBI" id="CHEBI:24875"/>
        <note>catalytic</note>
    </ligand>
</feature>
<dbReference type="SUPFAM" id="SSF51197">
    <property type="entry name" value="Clavaminate synthase-like"/>
    <property type="match status" value="1"/>
</dbReference>
<dbReference type="InterPro" id="IPR004574">
    <property type="entry name" value="Alkb"/>
</dbReference>
<dbReference type="GO" id="GO:0008198">
    <property type="term" value="F:ferrous iron binding"/>
    <property type="evidence" value="ECO:0007669"/>
    <property type="project" value="TreeGrafter"/>
</dbReference>
<dbReference type="PANTHER" id="PTHR16557:SF2">
    <property type="entry name" value="NUCLEIC ACID DIOXYGENASE ALKBH1"/>
    <property type="match status" value="1"/>
</dbReference>
<dbReference type="PROSITE" id="PS51471">
    <property type="entry name" value="FE2OG_OXY"/>
    <property type="match status" value="1"/>
</dbReference>
<dbReference type="GO" id="GO:0006281">
    <property type="term" value="P:DNA repair"/>
    <property type="evidence" value="ECO:0007669"/>
    <property type="project" value="UniProtKB-KW"/>
</dbReference>
<name>A0A3N1MIR4_9PROT</name>
<keyword evidence="2 14" id="KW-0479">Metal-binding</keyword>
<dbReference type="GO" id="GO:0035516">
    <property type="term" value="F:broad specificity oxidative DNA demethylase activity"/>
    <property type="evidence" value="ECO:0007669"/>
    <property type="project" value="UniProtKB-EC"/>
</dbReference>
<dbReference type="InterPro" id="IPR027450">
    <property type="entry name" value="AlkB-like"/>
</dbReference>
<dbReference type="Gene3D" id="2.60.120.590">
    <property type="entry name" value="Alpha-ketoglutarate-dependent dioxygenase AlkB-like"/>
    <property type="match status" value="1"/>
</dbReference>
<feature type="binding site" evidence="14">
    <location>
        <position position="184"/>
    </location>
    <ligand>
        <name>Fe cation</name>
        <dbReference type="ChEBI" id="CHEBI:24875"/>
        <note>catalytic</note>
    </ligand>
</feature>
<keyword evidence="3" id="KW-0227">DNA damage</keyword>
<evidence type="ECO:0000256" key="12">
    <source>
        <dbReference type="ARBA" id="ARBA00080712"/>
    </source>
</evidence>
<evidence type="ECO:0000256" key="14">
    <source>
        <dbReference type="PIRSR" id="PIRSR604574-2"/>
    </source>
</evidence>
<feature type="domain" description="Fe2OG dioxygenase" evidence="15">
    <location>
        <begin position="110"/>
        <end position="210"/>
    </location>
</feature>
<dbReference type="InterPro" id="IPR037151">
    <property type="entry name" value="AlkB-like_sf"/>
</dbReference>
<dbReference type="NCBIfam" id="NF011930">
    <property type="entry name" value="PRK15401.1"/>
    <property type="match status" value="1"/>
</dbReference>
<dbReference type="RefSeq" id="WP_123687831.1">
    <property type="nucleotide sequence ID" value="NZ_AP019700.1"/>
</dbReference>
<gene>
    <name evidence="16" type="ORF">EDC65_0198</name>
</gene>
<evidence type="ECO:0000256" key="5">
    <source>
        <dbReference type="ARBA" id="ARBA00023002"/>
    </source>
</evidence>
<dbReference type="Pfam" id="PF13532">
    <property type="entry name" value="2OG-FeII_Oxy_2"/>
    <property type="match status" value="1"/>
</dbReference>
<evidence type="ECO:0000256" key="9">
    <source>
        <dbReference type="ARBA" id="ARBA00055649"/>
    </source>
</evidence>
<evidence type="ECO:0000256" key="7">
    <source>
        <dbReference type="ARBA" id="ARBA00023204"/>
    </source>
</evidence>
<comment type="caution">
    <text evidence="16">The sequence shown here is derived from an EMBL/GenBank/DDBJ whole genome shotgun (WGS) entry which is preliminary data.</text>
</comment>
<dbReference type="InterPro" id="IPR005123">
    <property type="entry name" value="Oxoglu/Fe-dep_dioxygenase_dom"/>
</dbReference>
<evidence type="ECO:0000256" key="2">
    <source>
        <dbReference type="ARBA" id="ARBA00022723"/>
    </source>
</evidence>
<evidence type="ECO:0000259" key="15">
    <source>
        <dbReference type="PROSITE" id="PS51471"/>
    </source>
</evidence>
<protein>
    <recommendedName>
        <fullName evidence="11">Alpha-ketoglutarate-dependent dioxygenase AlkB</fullName>
        <ecNumber evidence="10">1.14.11.33</ecNumber>
    </recommendedName>
    <alternativeName>
        <fullName evidence="12">Alkylated DNA repair protein AlkB</fullName>
    </alternativeName>
    <alternativeName>
        <fullName evidence="13">DNA oxidative demethylase AlkB</fullName>
    </alternativeName>
</protein>
<organism evidence="16 17">
    <name type="scientific">Stella humosa</name>
    <dbReference type="NCBI Taxonomy" id="94"/>
    <lineage>
        <taxon>Bacteria</taxon>
        <taxon>Pseudomonadati</taxon>
        <taxon>Pseudomonadota</taxon>
        <taxon>Alphaproteobacteria</taxon>
        <taxon>Rhodospirillales</taxon>
        <taxon>Stellaceae</taxon>
        <taxon>Stella</taxon>
    </lineage>
</organism>
<keyword evidence="17" id="KW-1185">Reference proteome</keyword>
<comment type="catalytic activity">
    <reaction evidence="8">
        <text>a methylated nucleobase within DNA + 2-oxoglutarate + O2 = a nucleobase within DNA + formaldehyde + succinate + CO2</text>
        <dbReference type="Rhea" id="RHEA:30299"/>
        <dbReference type="Rhea" id="RHEA-COMP:12192"/>
        <dbReference type="Rhea" id="RHEA-COMP:12193"/>
        <dbReference type="ChEBI" id="CHEBI:15379"/>
        <dbReference type="ChEBI" id="CHEBI:16526"/>
        <dbReference type="ChEBI" id="CHEBI:16810"/>
        <dbReference type="ChEBI" id="CHEBI:16842"/>
        <dbReference type="ChEBI" id="CHEBI:30031"/>
        <dbReference type="ChEBI" id="CHEBI:32875"/>
        <dbReference type="ChEBI" id="CHEBI:64428"/>
        <dbReference type="EC" id="1.14.11.33"/>
    </reaction>
</comment>